<feature type="transmembrane region" description="Helical" evidence="1">
    <location>
        <begin position="6"/>
        <end position="28"/>
    </location>
</feature>
<keyword evidence="1" id="KW-1133">Transmembrane helix</keyword>
<evidence type="ECO:0000256" key="1">
    <source>
        <dbReference type="SAM" id="Phobius"/>
    </source>
</evidence>
<organism evidence="2 3">
    <name type="scientific">Parabacteroides distasonis</name>
    <dbReference type="NCBI Taxonomy" id="823"/>
    <lineage>
        <taxon>Bacteria</taxon>
        <taxon>Pseudomonadati</taxon>
        <taxon>Bacteroidota</taxon>
        <taxon>Bacteroidia</taxon>
        <taxon>Bacteroidales</taxon>
        <taxon>Tannerellaceae</taxon>
        <taxon>Parabacteroides</taxon>
    </lineage>
</organism>
<dbReference type="OrthoDB" id="9765532at2"/>
<keyword evidence="1" id="KW-0812">Transmembrane</keyword>
<dbReference type="RefSeq" id="WP_121735744.1">
    <property type="nucleotide sequence ID" value="NZ_QXXG01000003.1"/>
</dbReference>
<name>A0A3L7ZPW7_PARDI</name>
<dbReference type="AlphaFoldDB" id="A0A3L7ZPW7"/>
<evidence type="ECO:0000313" key="3">
    <source>
        <dbReference type="Proteomes" id="UP000278164"/>
    </source>
</evidence>
<sequence>MAVQLISLGIFPELIGIICMLISLVALIPQCKLILIKKEDGKDAKTTTGHSPKELAKKHQLSDNLYRIQIKPRFRIGDKKLHELNVTQTYNLFILEIRRRSSSQGRFRNV</sequence>
<proteinExistence type="predicted"/>
<dbReference type="Proteomes" id="UP000278164">
    <property type="component" value="Unassembled WGS sequence"/>
</dbReference>
<protein>
    <submittedName>
        <fullName evidence="2">Uncharacterized protein</fullName>
    </submittedName>
</protein>
<comment type="caution">
    <text evidence="2">The sequence shown here is derived from an EMBL/GenBank/DDBJ whole genome shotgun (WGS) entry which is preliminary data.</text>
</comment>
<accession>A0A3L7ZPW7</accession>
<dbReference type="EMBL" id="RAYI01000012">
    <property type="protein sequence ID" value="RLT73944.1"/>
    <property type="molecule type" value="Genomic_DNA"/>
</dbReference>
<keyword evidence="1" id="KW-0472">Membrane</keyword>
<gene>
    <name evidence="2" type="ORF">D7V78_07875</name>
</gene>
<evidence type="ECO:0000313" key="2">
    <source>
        <dbReference type="EMBL" id="RLT73944.1"/>
    </source>
</evidence>
<reference evidence="2 3" key="1">
    <citation type="submission" date="2018-09" db="EMBL/GenBank/DDBJ databases">
        <title>Murine metabolic-syndrome-specific gut microbial biobank.</title>
        <authorList>
            <person name="Liu C."/>
        </authorList>
    </citation>
    <scope>NUCLEOTIDE SEQUENCE [LARGE SCALE GENOMIC DNA]</scope>
    <source>
        <strain evidence="2 3">8-P5</strain>
    </source>
</reference>